<accession>F4QGD7</accession>
<evidence type="ECO:0000313" key="3">
    <source>
        <dbReference type="Proteomes" id="UP000006512"/>
    </source>
</evidence>
<dbReference type="HOGENOM" id="CLU_108826_1_0_5"/>
<organism evidence="2 3">
    <name type="scientific">Asticcacaulis biprosthecium C19</name>
    <dbReference type="NCBI Taxonomy" id="715226"/>
    <lineage>
        <taxon>Bacteria</taxon>
        <taxon>Pseudomonadati</taxon>
        <taxon>Pseudomonadota</taxon>
        <taxon>Alphaproteobacteria</taxon>
        <taxon>Caulobacterales</taxon>
        <taxon>Caulobacteraceae</taxon>
        <taxon>Asticcacaulis</taxon>
    </lineage>
</organism>
<feature type="transmembrane region" description="Helical" evidence="1">
    <location>
        <begin position="32"/>
        <end position="54"/>
    </location>
</feature>
<sequence length="158" mass="18307">MTYMALSVVYHAVVMPIFPKLYEAKALYEWSLVLWLSIILVVPALFGLLSGLSIKEKWLHRLMRKFNLSTVHPVECAWDWRFQTLQESWVLIVLKDNTKWAGVLGTGSFLSSDPTERDVFMEDVYELDAQNVWQKRNSSVLISHGEIQSIEFWPKGDS</sequence>
<keyword evidence="1" id="KW-0812">Transmembrane</keyword>
<proteinExistence type="predicted"/>
<keyword evidence="1" id="KW-1133">Transmembrane helix</keyword>
<reference evidence="3" key="1">
    <citation type="submission" date="2011-03" db="EMBL/GenBank/DDBJ databases">
        <title>Draft genome sequence of Brevundimonas diminuta.</title>
        <authorList>
            <person name="Brown P.J.B."/>
            <person name="Buechlein A."/>
            <person name="Hemmerich C."/>
            <person name="Brun Y.V."/>
        </authorList>
    </citation>
    <scope>NUCLEOTIDE SEQUENCE [LARGE SCALE GENOMIC DNA]</scope>
    <source>
        <strain evidence="3">C19</strain>
    </source>
</reference>
<keyword evidence="3" id="KW-1185">Reference proteome</keyword>
<name>F4QGD7_9CAUL</name>
<evidence type="ECO:0000256" key="1">
    <source>
        <dbReference type="SAM" id="Phobius"/>
    </source>
</evidence>
<dbReference type="AlphaFoldDB" id="F4QGD7"/>
<evidence type="ECO:0000313" key="2">
    <source>
        <dbReference type="EMBL" id="EGF92465.1"/>
    </source>
</evidence>
<dbReference type="STRING" id="715226.ABI_09010"/>
<dbReference type="eggNOG" id="ENOG5033DJ9">
    <property type="taxonomic scope" value="Bacteria"/>
</dbReference>
<protein>
    <submittedName>
        <fullName evidence="2">Uncharacterized protein</fullName>
    </submittedName>
</protein>
<gene>
    <name evidence="2" type="ORF">ABI_09010</name>
</gene>
<dbReference type="Proteomes" id="UP000006512">
    <property type="component" value="Unassembled WGS sequence"/>
</dbReference>
<dbReference type="EMBL" id="GL883077">
    <property type="protein sequence ID" value="EGF92465.1"/>
    <property type="molecule type" value="Genomic_DNA"/>
</dbReference>
<dbReference type="InterPro" id="IPR045919">
    <property type="entry name" value="DUF6338"/>
</dbReference>
<keyword evidence="1" id="KW-0472">Membrane</keyword>
<dbReference type="Pfam" id="PF19865">
    <property type="entry name" value="DUF6338"/>
    <property type="match status" value="1"/>
</dbReference>